<accession>A0ABT7SCJ9</accession>
<dbReference type="Pfam" id="PF02653">
    <property type="entry name" value="BPD_transp_2"/>
    <property type="match status" value="1"/>
</dbReference>
<gene>
    <name evidence="7" type="ORF">QRT04_03145</name>
</gene>
<feature type="transmembrane region" description="Helical" evidence="6">
    <location>
        <begin position="131"/>
        <end position="157"/>
    </location>
</feature>
<evidence type="ECO:0000313" key="7">
    <source>
        <dbReference type="EMBL" id="MDM7853918.1"/>
    </source>
</evidence>
<keyword evidence="4 6" id="KW-1133">Transmembrane helix</keyword>
<feature type="transmembrane region" description="Helical" evidence="6">
    <location>
        <begin position="266"/>
        <end position="285"/>
    </location>
</feature>
<keyword evidence="3 6" id="KW-0812">Transmembrane</keyword>
<feature type="transmembrane region" description="Helical" evidence="6">
    <location>
        <begin position="89"/>
        <end position="111"/>
    </location>
</feature>
<organism evidence="7 8">
    <name type="scientific">Cellulomonas alba</name>
    <dbReference type="NCBI Taxonomy" id="3053467"/>
    <lineage>
        <taxon>Bacteria</taxon>
        <taxon>Bacillati</taxon>
        <taxon>Actinomycetota</taxon>
        <taxon>Actinomycetes</taxon>
        <taxon>Micrococcales</taxon>
        <taxon>Cellulomonadaceae</taxon>
        <taxon>Cellulomonas</taxon>
    </lineage>
</organism>
<protein>
    <submittedName>
        <fullName evidence="7">ABC transporter permease</fullName>
    </submittedName>
</protein>
<evidence type="ECO:0000256" key="4">
    <source>
        <dbReference type="ARBA" id="ARBA00022989"/>
    </source>
</evidence>
<dbReference type="EMBL" id="JAUCGQ010000001">
    <property type="protein sequence ID" value="MDM7853918.1"/>
    <property type="molecule type" value="Genomic_DNA"/>
</dbReference>
<dbReference type="PANTHER" id="PTHR43370">
    <property type="entry name" value="SUGAR ABC TRANSPORTER INTEGRAL MEMBRANE PROTEIN-RELATED"/>
    <property type="match status" value="1"/>
</dbReference>
<evidence type="ECO:0000313" key="8">
    <source>
        <dbReference type="Proteomes" id="UP001529338"/>
    </source>
</evidence>
<evidence type="ECO:0000256" key="5">
    <source>
        <dbReference type="ARBA" id="ARBA00023136"/>
    </source>
</evidence>
<evidence type="ECO:0000256" key="3">
    <source>
        <dbReference type="ARBA" id="ARBA00022692"/>
    </source>
</evidence>
<feature type="transmembrane region" description="Helical" evidence="6">
    <location>
        <begin position="189"/>
        <end position="210"/>
    </location>
</feature>
<keyword evidence="5 6" id="KW-0472">Membrane</keyword>
<name>A0ABT7SCJ9_9CELL</name>
<dbReference type="Proteomes" id="UP001529338">
    <property type="component" value="Unassembled WGS sequence"/>
</dbReference>
<evidence type="ECO:0000256" key="2">
    <source>
        <dbReference type="ARBA" id="ARBA00022475"/>
    </source>
</evidence>
<dbReference type="CDD" id="cd06580">
    <property type="entry name" value="TM_PBP1_transp_TpRbsC_like"/>
    <property type="match status" value="1"/>
</dbReference>
<evidence type="ECO:0000256" key="1">
    <source>
        <dbReference type="ARBA" id="ARBA00004651"/>
    </source>
</evidence>
<dbReference type="RefSeq" id="WP_289453439.1">
    <property type="nucleotide sequence ID" value="NZ_JAUCGQ010000001.1"/>
</dbReference>
<comment type="caution">
    <text evidence="7">The sequence shown here is derived from an EMBL/GenBank/DDBJ whole genome shotgun (WGS) entry which is preliminary data.</text>
</comment>
<keyword evidence="2" id="KW-1003">Cell membrane</keyword>
<proteinExistence type="predicted"/>
<reference evidence="7 8" key="1">
    <citation type="submission" date="2023-06" db="EMBL/GenBank/DDBJ databases">
        <title>Cellulomonas sp. MW4 Whole genome sequence.</title>
        <authorList>
            <person name="Park S."/>
        </authorList>
    </citation>
    <scope>NUCLEOTIDE SEQUENCE [LARGE SCALE GENOMIC DNA]</scope>
    <source>
        <strain evidence="7 8">MW4</strain>
    </source>
</reference>
<sequence>MDAFEQMLVGALSVGTVLLFPALGELVSERSGVINLGTEGGMLAGAMTGVGVALGTGSLPLGLAAGVAAGAVAGLVHAVAVVRWRANQLASGLVVWFLVLGVTSVVGAGFYGEVVDPMAPIRIPFLADLPVVGTALFDQSPLVYLGYVLVPLTWWVVHRTRAGLVLCATGERPEVVLAAGRRPQLTRMVAVVTGGALAGLGGVALTLGSVGNWSDGMTNGYGFVAVAIVSFARWSPVWTMAGSYLFGFALAAGTVVQAHGVAVNQYVLDVLPYVLTVLALVLTSARGRWWGPESLRAAIGSSL</sequence>
<dbReference type="PANTHER" id="PTHR43370:SF2">
    <property type="entry name" value="ABC TRANSPORTER PERMEASE PROTEIN"/>
    <property type="match status" value="1"/>
</dbReference>
<feature type="transmembrane region" description="Helical" evidence="6">
    <location>
        <begin position="61"/>
        <end position="82"/>
    </location>
</feature>
<evidence type="ECO:0000256" key="6">
    <source>
        <dbReference type="SAM" id="Phobius"/>
    </source>
</evidence>
<comment type="subcellular location">
    <subcellularLocation>
        <location evidence="1">Cell membrane</location>
        <topology evidence="1">Multi-pass membrane protein</topology>
    </subcellularLocation>
</comment>
<feature type="transmembrane region" description="Helical" evidence="6">
    <location>
        <begin position="241"/>
        <end position="260"/>
    </location>
</feature>
<keyword evidence="8" id="KW-1185">Reference proteome</keyword>
<dbReference type="InterPro" id="IPR001851">
    <property type="entry name" value="ABC_transp_permease"/>
</dbReference>